<dbReference type="Proteomes" id="UP000267251">
    <property type="component" value="Unassembled WGS sequence"/>
</dbReference>
<keyword evidence="8" id="KW-1185">Reference proteome</keyword>
<evidence type="ECO:0000259" key="6">
    <source>
        <dbReference type="PROSITE" id="PS50166"/>
    </source>
</evidence>
<feature type="compositionally biased region" description="Acidic residues" evidence="5">
    <location>
        <begin position="953"/>
        <end position="972"/>
    </location>
</feature>
<protein>
    <submittedName>
        <fullName evidence="7">Armadillo-type protein</fullName>
    </submittedName>
</protein>
<dbReference type="Pfam" id="PF25018">
    <property type="entry name" value="HEAT_IPO9_c"/>
    <property type="match status" value="1"/>
</dbReference>
<dbReference type="GO" id="GO:0031267">
    <property type="term" value="F:small GTPase binding"/>
    <property type="evidence" value="ECO:0007669"/>
    <property type="project" value="InterPro"/>
</dbReference>
<dbReference type="Gene3D" id="1.25.10.10">
    <property type="entry name" value="Leucine-rich Repeat Variant"/>
    <property type="match status" value="1"/>
</dbReference>
<accession>A0A4P9Y7I7</accession>
<feature type="region of interest" description="Disordered" evidence="5">
    <location>
        <begin position="945"/>
        <end position="976"/>
    </location>
</feature>
<dbReference type="PANTHER" id="PTHR10997:SF9">
    <property type="entry name" value="IMPORTIN-9"/>
    <property type="match status" value="1"/>
</dbReference>
<feature type="domain" description="Importin N-terminal" evidence="6">
    <location>
        <begin position="23"/>
        <end position="91"/>
    </location>
</feature>
<name>A0A4P9Y7I7_9FUNG</name>
<evidence type="ECO:0000256" key="3">
    <source>
        <dbReference type="ARBA" id="ARBA00022927"/>
    </source>
</evidence>
<reference evidence="8" key="1">
    <citation type="journal article" date="2018" name="Nat. Microbiol.">
        <title>Leveraging single-cell genomics to expand the fungal tree of life.</title>
        <authorList>
            <person name="Ahrendt S.R."/>
            <person name="Quandt C.A."/>
            <person name="Ciobanu D."/>
            <person name="Clum A."/>
            <person name="Salamov A."/>
            <person name="Andreopoulos B."/>
            <person name="Cheng J.F."/>
            <person name="Woyke T."/>
            <person name="Pelin A."/>
            <person name="Henrissat B."/>
            <person name="Reynolds N.K."/>
            <person name="Benny G.L."/>
            <person name="Smith M.E."/>
            <person name="James T.Y."/>
            <person name="Grigoriev I.V."/>
        </authorList>
    </citation>
    <scope>NUCLEOTIDE SEQUENCE [LARGE SCALE GENOMIC DNA]</scope>
</reference>
<dbReference type="EMBL" id="KZ987757">
    <property type="protein sequence ID" value="RKP15107.1"/>
    <property type="molecule type" value="Genomic_DNA"/>
</dbReference>
<evidence type="ECO:0000256" key="1">
    <source>
        <dbReference type="ARBA" id="ARBA00004123"/>
    </source>
</evidence>
<dbReference type="InterPro" id="IPR056840">
    <property type="entry name" value="HEAT_IPO9_central"/>
</dbReference>
<dbReference type="InterPro" id="IPR016024">
    <property type="entry name" value="ARM-type_fold"/>
</dbReference>
<dbReference type="OrthoDB" id="431626at2759"/>
<evidence type="ECO:0000313" key="8">
    <source>
        <dbReference type="Proteomes" id="UP000267251"/>
    </source>
</evidence>
<dbReference type="GO" id="GO:0006606">
    <property type="term" value="P:protein import into nucleus"/>
    <property type="evidence" value="ECO:0007669"/>
    <property type="project" value="TreeGrafter"/>
</dbReference>
<dbReference type="GO" id="GO:0005635">
    <property type="term" value="C:nuclear envelope"/>
    <property type="evidence" value="ECO:0007669"/>
    <property type="project" value="TreeGrafter"/>
</dbReference>
<sequence>MENIVLQKLQDTSSSEGNTRVAAELALRELAGNPEFPLALLSIVTSGESLPVASRQAAALGLHNYVDAHWDSCPEQARAQVRARILPCLADPSSSIRSAVAYATSKIAVHDWPEAWPDLLPSLIHVVTHEPLESPGLHGALSVLSEIIQAEVSEEQFTYLAPSLTPELLRILTASGANAEADGLSVRTLAMEIFGSLVEGAQVLAESATDAVEAFTSRYRLDPWITAILQILGAPLGVETEAEVSITQSTLSLSATALRTLNLLLVSFRKAISSALSPLLTTIWTRLSALLPLYLRLTIQGPSSGLSTTLQDPLTTFLYASFDFSMAASRRKAGKGFFINSSSRLTHLLSIIMGYMRITADQEVEWSEDANAFVADEEEDSYSASVRNSATDLLLQLVERYPTPVLKALGTTASQELASTRESASTNQDPQWWRTDEAVLHAIGRSSDWLVQILQEGPSASKGDPEGGESILDLAGLFEHVILGHVQRTNLPFLQGRALLLAAEYGTVLPPALAHQYLTGAMEALTSADTTIPVRVSALRTIHQFGRSDLQSKGVRLVEGQDRERLLSGVLALVAVTREDSLNLVLEALLSTLRLGESLAASWIQRIGSEVVLPLWRDHSDDFLVRSLMEDVVLAVAKQPNGRSLCDILCPPIAEALGHHQGKERREETEEEEKATVRVGAGTELLVALTKSIPSPLPDGYVYPVLSSILGVMERTKDRDILQGGQQCVRLLVAKGMDQIIQMGDQGLQGVMSVIRRGGTSESDVFFVGDLASQLVVQDHPAVKALIPEILSRMLVLLTAGETSMFIQSIVLVFARIIERQPVHELVDFLLSQSVGPDGKNGLSILMEAWMENYTYFQGYFSMKLNAHALATLYLANDPRVMQMTVKGDPVVSEESSKGRRITTRSQSKINPTQYVQITIEAKAMHLLLADWAGDVEATYGKRAVAQASGSGEEVEEEEWDDVEEEEDDEDVSGLSGDLKYLSDFIGGSGFLDGEDGDDEDEETDPTILQDPIYQADLQVFLKEFFQQASQQTERIQQVSSQLNQEDIAFLTKALSA</sequence>
<evidence type="ECO:0000256" key="2">
    <source>
        <dbReference type="ARBA" id="ARBA00022448"/>
    </source>
</evidence>
<keyword evidence="2" id="KW-0813">Transport</keyword>
<evidence type="ECO:0000256" key="5">
    <source>
        <dbReference type="SAM" id="MobiDB-lite"/>
    </source>
</evidence>
<dbReference type="InterPro" id="IPR011989">
    <property type="entry name" value="ARM-like"/>
</dbReference>
<evidence type="ECO:0000256" key="4">
    <source>
        <dbReference type="ARBA" id="ARBA00023242"/>
    </source>
</evidence>
<proteinExistence type="predicted"/>
<dbReference type="AlphaFoldDB" id="A0A4P9Y7I7"/>
<gene>
    <name evidence="7" type="ORF">BJ684DRAFT_14612</name>
</gene>
<dbReference type="InterPro" id="IPR001494">
    <property type="entry name" value="Importin-beta_N"/>
</dbReference>
<dbReference type="PANTHER" id="PTHR10997">
    <property type="entry name" value="IMPORTIN-7, 8, 11"/>
    <property type="match status" value="1"/>
</dbReference>
<dbReference type="Pfam" id="PF03810">
    <property type="entry name" value="IBN_N"/>
    <property type="match status" value="1"/>
</dbReference>
<organism evidence="7 8">
    <name type="scientific">Piptocephalis cylindrospora</name>
    <dbReference type="NCBI Taxonomy" id="1907219"/>
    <lineage>
        <taxon>Eukaryota</taxon>
        <taxon>Fungi</taxon>
        <taxon>Fungi incertae sedis</taxon>
        <taxon>Zoopagomycota</taxon>
        <taxon>Zoopagomycotina</taxon>
        <taxon>Zoopagomycetes</taxon>
        <taxon>Zoopagales</taxon>
        <taxon>Piptocephalidaceae</taxon>
        <taxon>Piptocephalis</taxon>
    </lineage>
</organism>
<dbReference type="SUPFAM" id="SSF48371">
    <property type="entry name" value="ARM repeat"/>
    <property type="match status" value="1"/>
</dbReference>
<comment type="subcellular location">
    <subcellularLocation>
        <location evidence="1">Nucleus</location>
    </subcellularLocation>
</comment>
<keyword evidence="4" id="KW-0539">Nucleus</keyword>
<dbReference type="PROSITE" id="PS50166">
    <property type="entry name" value="IMPORTIN_B_NT"/>
    <property type="match status" value="1"/>
</dbReference>
<keyword evidence="3" id="KW-0653">Protein transport</keyword>
<evidence type="ECO:0000313" key="7">
    <source>
        <dbReference type="EMBL" id="RKP15107.1"/>
    </source>
</evidence>
<dbReference type="SMART" id="SM00913">
    <property type="entry name" value="IBN_N"/>
    <property type="match status" value="1"/>
</dbReference>
<dbReference type="GO" id="GO:0005829">
    <property type="term" value="C:cytosol"/>
    <property type="evidence" value="ECO:0007669"/>
    <property type="project" value="TreeGrafter"/>
</dbReference>